<keyword evidence="3" id="KW-0964">Secreted</keyword>
<gene>
    <name evidence="6" type="ORF">GV832_14220</name>
</gene>
<evidence type="ECO:0000256" key="4">
    <source>
        <dbReference type="ARBA" id="ARBA00022737"/>
    </source>
</evidence>
<evidence type="ECO:0000313" key="7">
    <source>
        <dbReference type="Proteomes" id="UP001193501"/>
    </source>
</evidence>
<organism evidence="6 7">
    <name type="scientific">Stagnihabitans tardus</name>
    <dbReference type="NCBI Taxonomy" id="2699202"/>
    <lineage>
        <taxon>Bacteria</taxon>
        <taxon>Pseudomonadati</taxon>
        <taxon>Pseudomonadota</taxon>
        <taxon>Alphaproteobacteria</taxon>
        <taxon>Rhodobacterales</taxon>
        <taxon>Paracoccaceae</taxon>
        <taxon>Stagnihabitans</taxon>
    </lineage>
</organism>
<dbReference type="PROSITE" id="PS00330">
    <property type="entry name" value="HEMOLYSIN_CALCIUM"/>
    <property type="match status" value="2"/>
</dbReference>
<proteinExistence type="predicted"/>
<dbReference type="GO" id="GO:0005509">
    <property type="term" value="F:calcium ion binding"/>
    <property type="evidence" value="ECO:0007669"/>
    <property type="project" value="InterPro"/>
</dbReference>
<name>A0AAE5BWH6_9RHOB</name>
<evidence type="ECO:0000256" key="3">
    <source>
        <dbReference type="ARBA" id="ARBA00022525"/>
    </source>
</evidence>
<dbReference type="RefSeq" id="WP_168775559.1">
    <property type="nucleotide sequence ID" value="NZ_JAABNR010000013.1"/>
</dbReference>
<dbReference type="Pfam" id="PF00353">
    <property type="entry name" value="HemolysinCabind"/>
    <property type="match status" value="3"/>
</dbReference>
<keyword evidence="4" id="KW-0677">Repeat</keyword>
<evidence type="ECO:0000256" key="2">
    <source>
        <dbReference type="ARBA" id="ARBA00004613"/>
    </source>
</evidence>
<dbReference type="GO" id="GO:0005615">
    <property type="term" value="C:extracellular space"/>
    <property type="evidence" value="ECO:0007669"/>
    <property type="project" value="InterPro"/>
</dbReference>
<comment type="subcellular location">
    <subcellularLocation>
        <location evidence="2">Secreted</location>
    </subcellularLocation>
</comment>
<dbReference type="InterPro" id="IPR011049">
    <property type="entry name" value="Serralysin-like_metalloprot_C"/>
</dbReference>
<comment type="cofactor">
    <cofactor evidence="1">
        <name>Ca(2+)</name>
        <dbReference type="ChEBI" id="CHEBI:29108"/>
    </cofactor>
</comment>
<evidence type="ECO:0000256" key="1">
    <source>
        <dbReference type="ARBA" id="ARBA00001913"/>
    </source>
</evidence>
<evidence type="ECO:0000313" key="6">
    <source>
        <dbReference type="EMBL" id="NBZ88744.1"/>
    </source>
</evidence>
<evidence type="ECO:0000259" key="5">
    <source>
        <dbReference type="Pfam" id="PF08548"/>
    </source>
</evidence>
<dbReference type="PANTHER" id="PTHR38340:SF1">
    <property type="entry name" value="S-LAYER PROTEIN"/>
    <property type="match status" value="1"/>
</dbReference>
<dbReference type="InterPro" id="IPR018511">
    <property type="entry name" value="Hemolysin-typ_Ca-bd_CS"/>
</dbReference>
<reference evidence="6" key="1">
    <citation type="submission" date="2020-01" db="EMBL/GenBank/DDBJ databases">
        <authorList>
            <person name="Chen W.-M."/>
        </authorList>
    </citation>
    <scope>NUCLEOTIDE SEQUENCE</scope>
    <source>
        <strain evidence="6">CYK-10</strain>
    </source>
</reference>
<dbReference type="Gene3D" id="2.150.10.10">
    <property type="entry name" value="Serralysin-like metalloprotease, C-terminal"/>
    <property type="match status" value="3"/>
</dbReference>
<accession>A0AAE5BWH6</accession>
<dbReference type="SUPFAM" id="SSF51120">
    <property type="entry name" value="beta-Roll"/>
    <property type="match status" value="3"/>
</dbReference>
<dbReference type="PRINTS" id="PR00313">
    <property type="entry name" value="CABNDNGRPT"/>
</dbReference>
<dbReference type="Proteomes" id="UP001193501">
    <property type="component" value="Unassembled WGS sequence"/>
</dbReference>
<feature type="domain" description="Peptidase M10 serralysin C-terminal" evidence="5">
    <location>
        <begin position="259"/>
        <end position="389"/>
    </location>
</feature>
<dbReference type="AlphaFoldDB" id="A0AAE5BWH6"/>
<sequence length="390" mass="40070">MVTLTLSFSADFSQTVLADVNWITFLNLRATTLTATFGGHQIDGVQINRFATIEGSVGINHFQIVGSLIHAETLSYINWTSVDEALYLGTTGDDQIYGSFTSEVLSGLEGADSLVGNGGENTLYGGAGDDRLITDRGVIDGGTGRDVAIFDVSASLAAVTVDITQGGAGRDIGAGLTLTGVEGLSATLTSLGDLVRGGTLGDVVFAKAGHDLVDGRAGADTLLGEDGNDTLLGGAGNDFLDGGLLNDLLRAGVGDDTLKGGAGADTLIGDDGADLLLGGVEGDRMTGGAGADRFIFTAMTESVLIPGSTQPDTITDFQQGLDLIDLSRIEAVGGIHFIGQTAFFDGNEVRWRQTATDTWIDIHVSAGIFGQVATIKLSGLITLTAADFVL</sequence>
<dbReference type="Pfam" id="PF08548">
    <property type="entry name" value="Peptidase_M10_C"/>
    <property type="match status" value="1"/>
</dbReference>
<dbReference type="InterPro" id="IPR050557">
    <property type="entry name" value="RTX_toxin/Mannuronan_C5-epim"/>
</dbReference>
<dbReference type="InterPro" id="IPR013858">
    <property type="entry name" value="Peptidase_M10B_C"/>
</dbReference>
<dbReference type="PANTHER" id="PTHR38340">
    <property type="entry name" value="S-LAYER PROTEIN"/>
    <property type="match status" value="1"/>
</dbReference>
<keyword evidence="7" id="KW-1185">Reference proteome</keyword>
<protein>
    <recommendedName>
        <fullName evidence="5">Peptidase M10 serralysin C-terminal domain-containing protein</fullName>
    </recommendedName>
</protein>
<comment type="caution">
    <text evidence="6">The sequence shown here is derived from an EMBL/GenBank/DDBJ whole genome shotgun (WGS) entry which is preliminary data.</text>
</comment>
<dbReference type="InterPro" id="IPR001343">
    <property type="entry name" value="Hemolysn_Ca-bd"/>
</dbReference>
<dbReference type="EMBL" id="JAABNR010000013">
    <property type="protein sequence ID" value="NBZ88744.1"/>
    <property type="molecule type" value="Genomic_DNA"/>
</dbReference>